<name>A0A172Y3B4_9CAUL</name>
<protein>
    <submittedName>
        <fullName evidence="7">Disulfide bond formation protein DsbA</fullName>
    </submittedName>
</protein>
<dbReference type="PANTHER" id="PTHR13887:SF14">
    <property type="entry name" value="DISULFIDE BOND FORMATION PROTEIN D"/>
    <property type="match status" value="1"/>
</dbReference>
<keyword evidence="2" id="KW-0560">Oxidoreductase</keyword>
<gene>
    <name evidence="7" type="ORF">DA69_02350</name>
</gene>
<evidence type="ECO:0000313" key="8">
    <source>
        <dbReference type="Proteomes" id="UP000077603"/>
    </source>
</evidence>
<dbReference type="AlphaFoldDB" id="A0A172Y3B4"/>
<dbReference type="GO" id="GO:0016491">
    <property type="term" value="F:oxidoreductase activity"/>
    <property type="evidence" value="ECO:0007669"/>
    <property type="project" value="UniProtKB-KW"/>
</dbReference>
<keyword evidence="1 5" id="KW-0732">Signal</keyword>
<reference evidence="7 8" key="1">
    <citation type="journal article" date="2014" name="Genome Announc.">
        <title>Genome Sequence of a Promising Hydrogen-Producing Facultative Anaerobic Bacterium, Brevundimonas naejangsanensis Strain B1.</title>
        <authorList>
            <person name="Su H."/>
            <person name="Zhang T."/>
            <person name="Bao M."/>
            <person name="Jiang Y."/>
            <person name="Wang Y."/>
            <person name="Tan T."/>
        </authorList>
    </citation>
    <scope>NUCLEOTIDE SEQUENCE [LARGE SCALE GENOMIC DNA]</scope>
    <source>
        <strain evidence="7 8">B1</strain>
    </source>
</reference>
<keyword evidence="4" id="KW-0676">Redox-active center</keyword>
<evidence type="ECO:0000259" key="6">
    <source>
        <dbReference type="PROSITE" id="PS51352"/>
    </source>
</evidence>
<evidence type="ECO:0000256" key="1">
    <source>
        <dbReference type="ARBA" id="ARBA00022729"/>
    </source>
</evidence>
<proteinExistence type="predicted"/>
<accession>A0A172Y3B4</accession>
<dbReference type="eggNOG" id="COG1651">
    <property type="taxonomic scope" value="Bacteria"/>
</dbReference>
<evidence type="ECO:0000256" key="3">
    <source>
        <dbReference type="ARBA" id="ARBA00023157"/>
    </source>
</evidence>
<keyword evidence="8" id="KW-1185">Reference proteome</keyword>
<evidence type="ECO:0000256" key="4">
    <source>
        <dbReference type="ARBA" id="ARBA00023284"/>
    </source>
</evidence>
<feature type="domain" description="Thioredoxin" evidence="6">
    <location>
        <begin position="28"/>
        <end position="223"/>
    </location>
</feature>
<dbReference type="KEGG" id="bne:DA69_02350"/>
<dbReference type="InterPro" id="IPR001853">
    <property type="entry name" value="DSBA-like_thioredoxin_dom"/>
</dbReference>
<dbReference type="SUPFAM" id="SSF52833">
    <property type="entry name" value="Thioredoxin-like"/>
    <property type="match status" value="1"/>
</dbReference>
<dbReference type="Pfam" id="PF01323">
    <property type="entry name" value="DSBA"/>
    <property type="match status" value="1"/>
</dbReference>
<sequence length="228" mass="24652">MALDGRHITRRSLIMNKPALALMIAATMSLAACGPADASAAQDMPMIAEVGFSDLLKNPATPFIGAQQADITIIGFMDYNCPYCKMMIPELNGLMEADPKVRVLYKEWPIFGPVSENLARIALAAGYQDKYHAVHNAFMSAPDRIQTNQKARQLATEAGVDMEQLDRDLAAHREDIDAVLLLNSREAAALALNGTPAFVINGNLIPGGIPQAQLEAVIARIRSGQPLR</sequence>
<feature type="signal peptide" evidence="5">
    <location>
        <begin position="1"/>
        <end position="31"/>
    </location>
</feature>
<feature type="chain" id="PRO_5008004199" evidence="5">
    <location>
        <begin position="32"/>
        <end position="228"/>
    </location>
</feature>
<dbReference type="InterPro" id="IPR036249">
    <property type="entry name" value="Thioredoxin-like_sf"/>
</dbReference>
<dbReference type="PROSITE" id="PS51352">
    <property type="entry name" value="THIOREDOXIN_2"/>
    <property type="match status" value="1"/>
</dbReference>
<dbReference type="Proteomes" id="UP000077603">
    <property type="component" value="Chromosome"/>
</dbReference>
<evidence type="ECO:0000256" key="2">
    <source>
        <dbReference type="ARBA" id="ARBA00023002"/>
    </source>
</evidence>
<evidence type="ECO:0000256" key="5">
    <source>
        <dbReference type="SAM" id="SignalP"/>
    </source>
</evidence>
<evidence type="ECO:0000313" key="7">
    <source>
        <dbReference type="EMBL" id="ANF53697.1"/>
    </source>
</evidence>
<dbReference type="Gene3D" id="3.40.30.10">
    <property type="entry name" value="Glutaredoxin"/>
    <property type="match status" value="1"/>
</dbReference>
<keyword evidence="3" id="KW-1015">Disulfide bond</keyword>
<dbReference type="PANTHER" id="PTHR13887">
    <property type="entry name" value="GLUTATHIONE S-TRANSFERASE KAPPA"/>
    <property type="match status" value="1"/>
</dbReference>
<dbReference type="PROSITE" id="PS51257">
    <property type="entry name" value="PROKAR_LIPOPROTEIN"/>
    <property type="match status" value="1"/>
</dbReference>
<dbReference type="STRING" id="588932.DA69_02350"/>
<dbReference type="EMBL" id="CP015614">
    <property type="protein sequence ID" value="ANF53697.1"/>
    <property type="molecule type" value="Genomic_DNA"/>
</dbReference>
<organism evidence="7 8">
    <name type="scientific">Brevundimonas naejangsanensis</name>
    <dbReference type="NCBI Taxonomy" id="588932"/>
    <lineage>
        <taxon>Bacteria</taxon>
        <taxon>Pseudomonadati</taxon>
        <taxon>Pseudomonadota</taxon>
        <taxon>Alphaproteobacteria</taxon>
        <taxon>Caulobacterales</taxon>
        <taxon>Caulobacteraceae</taxon>
        <taxon>Brevundimonas</taxon>
    </lineage>
</organism>
<dbReference type="InterPro" id="IPR013766">
    <property type="entry name" value="Thioredoxin_domain"/>
</dbReference>
<dbReference type="CDD" id="cd03023">
    <property type="entry name" value="DsbA_Com1_like"/>
    <property type="match status" value="1"/>
</dbReference>